<organism evidence="8 9">
    <name type="scientific">Dinoponera quadriceps</name>
    <name type="common">South American ant</name>
    <dbReference type="NCBI Taxonomy" id="609295"/>
    <lineage>
        <taxon>Eukaryota</taxon>
        <taxon>Metazoa</taxon>
        <taxon>Ecdysozoa</taxon>
        <taxon>Arthropoda</taxon>
        <taxon>Hexapoda</taxon>
        <taxon>Insecta</taxon>
        <taxon>Pterygota</taxon>
        <taxon>Neoptera</taxon>
        <taxon>Endopterygota</taxon>
        <taxon>Hymenoptera</taxon>
        <taxon>Apocrita</taxon>
        <taxon>Aculeata</taxon>
        <taxon>Formicoidea</taxon>
        <taxon>Formicidae</taxon>
        <taxon>Ponerinae</taxon>
        <taxon>Ponerini</taxon>
        <taxon>Dinoponera</taxon>
    </lineage>
</organism>
<dbReference type="GO" id="GO:0005525">
    <property type="term" value="F:GTP binding"/>
    <property type="evidence" value="ECO:0007669"/>
    <property type="project" value="UniProtKB-KW"/>
</dbReference>
<feature type="binding site" evidence="6">
    <location>
        <position position="70"/>
    </location>
    <ligand>
        <name>Mg(2+)</name>
        <dbReference type="ChEBI" id="CHEBI:18420"/>
    </ligand>
</feature>
<dbReference type="OrthoDB" id="25466at2759"/>
<evidence type="ECO:0000256" key="2">
    <source>
        <dbReference type="ARBA" id="ARBA00022707"/>
    </source>
</evidence>
<gene>
    <name evidence="9" type="primary">LOC106752061</name>
</gene>
<keyword evidence="2" id="KW-0449">Lipoprotein</keyword>
<evidence type="ECO:0000256" key="4">
    <source>
        <dbReference type="ARBA" id="ARBA00023134"/>
    </source>
</evidence>
<keyword evidence="7" id="KW-1133">Transmembrane helix</keyword>
<dbReference type="InterPro" id="IPR044612">
    <property type="entry name" value="ARL2/3"/>
</dbReference>
<evidence type="ECO:0000313" key="8">
    <source>
        <dbReference type="Proteomes" id="UP000515204"/>
    </source>
</evidence>
<dbReference type="Proteomes" id="UP000515204">
    <property type="component" value="Unplaced"/>
</dbReference>
<name>A0A6P3YES4_DINQU</name>
<evidence type="ECO:0000256" key="6">
    <source>
        <dbReference type="PIRSR" id="PIRSR606689-2"/>
    </source>
</evidence>
<protein>
    <submittedName>
        <fullName evidence="9">ADP-ribosylation factor-like isoform X2</fullName>
    </submittedName>
</protein>
<keyword evidence="6" id="KW-0460">Magnesium</keyword>
<evidence type="ECO:0000256" key="7">
    <source>
        <dbReference type="SAM" id="Phobius"/>
    </source>
</evidence>
<dbReference type="GO" id="GO:0046872">
    <property type="term" value="F:metal ion binding"/>
    <property type="evidence" value="ECO:0007669"/>
    <property type="project" value="UniProtKB-KW"/>
</dbReference>
<reference evidence="9" key="1">
    <citation type="submission" date="2025-08" db="UniProtKB">
        <authorList>
            <consortium name="RefSeq"/>
        </authorList>
    </citation>
    <scope>IDENTIFICATION</scope>
</reference>
<dbReference type="Gene3D" id="3.40.50.300">
    <property type="entry name" value="P-loop containing nucleotide triphosphate hydrolases"/>
    <property type="match status" value="1"/>
</dbReference>
<feature type="transmembrane region" description="Helical" evidence="7">
    <location>
        <begin position="15"/>
        <end position="33"/>
    </location>
</feature>
<dbReference type="GeneID" id="106752061"/>
<accession>A0A6P3YES4</accession>
<evidence type="ECO:0000256" key="1">
    <source>
        <dbReference type="ARBA" id="ARBA00010290"/>
    </source>
</evidence>
<dbReference type="Pfam" id="PF00025">
    <property type="entry name" value="Arf"/>
    <property type="match status" value="1"/>
</dbReference>
<dbReference type="PANTHER" id="PTHR45697">
    <property type="entry name" value="ADP-RIBOSYLATION FACTOR-LIKE PROTEIN 2-RELATED"/>
    <property type="match status" value="1"/>
</dbReference>
<evidence type="ECO:0000256" key="3">
    <source>
        <dbReference type="ARBA" id="ARBA00022741"/>
    </source>
</evidence>
<dbReference type="SUPFAM" id="SSF52540">
    <property type="entry name" value="P-loop containing nucleoside triphosphate hydrolases"/>
    <property type="match status" value="1"/>
</dbReference>
<keyword evidence="6" id="KW-0479">Metal-binding</keyword>
<dbReference type="GO" id="GO:0003924">
    <property type="term" value="F:GTPase activity"/>
    <property type="evidence" value="ECO:0007669"/>
    <property type="project" value="InterPro"/>
</dbReference>
<evidence type="ECO:0000256" key="5">
    <source>
        <dbReference type="PIRSR" id="PIRSR606689-1"/>
    </source>
</evidence>
<dbReference type="InterPro" id="IPR027417">
    <property type="entry name" value="P-loop_NTPase"/>
</dbReference>
<feature type="binding site" evidence="5">
    <location>
        <begin position="63"/>
        <end position="70"/>
    </location>
    <ligand>
        <name>GTP</name>
        <dbReference type="ChEBI" id="CHEBI:37565"/>
    </ligand>
</feature>
<keyword evidence="7" id="KW-0812">Transmembrane</keyword>
<dbReference type="InterPro" id="IPR006689">
    <property type="entry name" value="Small_GTPase_ARF/SAR"/>
</dbReference>
<feature type="binding site" evidence="6">
    <location>
        <position position="87"/>
    </location>
    <ligand>
        <name>Mg(2+)</name>
        <dbReference type="ChEBI" id="CHEBI:18420"/>
    </ligand>
</feature>
<dbReference type="RefSeq" id="XP_014488948.1">
    <property type="nucleotide sequence ID" value="XM_014633462.1"/>
</dbReference>
<proteinExistence type="inferred from homology"/>
<keyword evidence="4 5" id="KW-0342">GTP-binding</keyword>
<comment type="similarity">
    <text evidence="1">Belongs to the small GTPase superfamily. Arf family.</text>
</comment>
<keyword evidence="7" id="KW-0472">Membrane</keyword>
<feature type="binding site" evidence="5">
    <location>
        <begin position="155"/>
        <end position="158"/>
    </location>
    <ligand>
        <name>GTP</name>
        <dbReference type="ChEBI" id="CHEBI:37565"/>
    </ligand>
</feature>
<keyword evidence="3 5" id="KW-0547">Nucleotide-binding</keyword>
<sequence length="223" mass="25647">MLIVGKYPLTEGRKTFLWISCTCIGLYMAYRYWKKRKVKIIDESFIEIFKLINKPEKKVLLIGLKGAGKTLLMNQINVLCDENFSYTVPPQPTEVRDNQMSREIVKYWMMFLNDVDLIVFVVDSDTHKLSATASLLKELTTEPQLNNKTMLIVANKQDCPDALAPENIKQLFDFIDFSPKNKVELIGCQTEPLPCLMIGETKYKWYHSSVALVMEKMSSMAIS</sequence>
<keyword evidence="8" id="KW-1185">Reference proteome</keyword>
<dbReference type="AlphaFoldDB" id="A0A6P3YES4"/>
<keyword evidence="2" id="KW-0519">Myristate</keyword>
<evidence type="ECO:0000313" key="9">
    <source>
        <dbReference type="RefSeq" id="XP_014488948.1"/>
    </source>
</evidence>